<evidence type="ECO:0000256" key="7">
    <source>
        <dbReference type="ARBA" id="ARBA00022840"/>
    </source>
</evidence>
<dbReference type="AlphaFoldDB" id="A0A2J0YZ67"/>
<keyword evidence="9" id="KW-0472">Membrane</keyword>
<comment type="similarity">
    <text evidence="2">Belongs to the ABC transporter superfamily.</text>
</comment>
<keyword evidence="6" id="KW-0547">Nucleotide-binding</keyword>
<dbReference type="GO" id="GO:0005524">
    <property type="term" value="F:ATP binding"/>
    <property type="evidence" value="ECO:0007669"/>
    <property type="project" value="UniProtKB-KW"/>
</dbReference>
<dbReference type="InterPro" id="IPR050388">
    <property type="entry name" value="ABC_Ni/Peptide_Import"/>
</dbReference>
<evidence type="ECO:0000256" key="6">
    <source>
        <dbReference type="ARBA" id="ARBA00022741"/>
    </source>
</evidence>
<evidence type="ECO:0000256" key="2">
    <source>
        <dbReference type="ARBA" id="ARBA00005417"/>
    </source>
</evidence>
<keyword evidence="5" id="KW-0997">Cell inner membrane</keyword>
<dbReference type="InterPro" id="IPR017871">
    <property type="entry name" value="ABC_transporter-like_CS"/>
</dbReference>
<dbReference type="EMBL" id="NJGD01000010">
    <property type="protein sequence ID" value="PJR13464.1"/>
    <property type="molecule type" value="Genomic_DNA"/>
</dbReference>
<evidence type="ECO:0000256" key="1">
    <source>
        <dbReference type="ARBA" id="ARBA00004417"/>
    </source>
</evidence>
<evidence type="ECO:0000313" key="11">
    <source>
        <dbReference type="EMBL" id="PJR13464.1"/>
    </source>
</evidence>
<comment type="subcellular location">
    <subcellularLocation>
        <location evidence="1">Cell inner membrane</location>
        <topology evidence="1">Peripheral membrane protein</topology>
    </subcellularLocation>
</comment>
<dbReference type="InterPro" id="IPR003439">
    <property type="entry name" value="ABC_transporter-like_ATP-bd"/>
</dbReference>
<dbReference type="CDD" id="cd03257">
    <property type="entry name" value="ABC_NikE_OppD_transporters"/>
    <property type="match status" value="1"/>
</dbReference>
<name>A0A2J0YZ67_RHIML</name>
<dbReference type="PANTHER" id="PTHR43297:SF14">
    <property type="entry name" value="ATPASE AAA-TYPE CORE DOMAIN-CONTAINING PROTEIN"/>
    <property type="match status" value="1"/>
</dbReference>
<reference evidence="11 12" key="1">
    <citation type="submission" date="2017-06" db="EMBL/GenBank/DDBJ databases">
        <title>Ensifer strains isolated from leguminous trees and herbs display diverse denitrification phenotypes with some acting as strong N2O sinks.</title>
        <authorList>
            <person name="Woliy K."/>
            <person name="Mania D."/>
            <person name="Bakken L.R."/>
            <person name="Frostegard A."/>
        </authorList>
    </citation>
    <scope>NUCLEOTIDE SEQUENCE [LARGE SCALE GENOMIC DNA]</scope>
    <source>
        <strain evidence="11 12">AC50a</strain>
    </source>
</reference>
<organism evidence="11 12">
    <name type="scientific">Rhizobium meliloti</name>
    <name type="common">Ensifer meliloti</name>
    <name type="synonym">Sinorhizobium meliloti</name>
    <dbReference type="NCBI Taxonomy" id="382"/>
    <lineage>
        <taxon>Bacteria</taxon>
        <taxon>Pseudomonadati</taxon>
        <taxon>Pseudomonadota</taxon>
        <taxon>Alphaproteobacteria</taxon>
        <taxon>Hyphomicrobiales</taxon>
        <taxon>Rhizobiaceae</taxon>
        <taxon>Sinorhizobium/Ensifer group</taxon>
        <taxon>Sinorhizobium</taxon>
    </lineage>
</organism>
<dbReference type="SUPFAM" id="SSF52540">
    <property type="entry name" value="P-loop containing nucleoside triphosphate hydrolases"/>
    <property type="match status" value="1"/>
</dbReference>
<dbReference type="SMART" id="SM00382">
    <property type="entry name" value="AAA"/>
    <property type="match status" value="1"/>
</dbReference>
<evidence type="ECO:0000256" key="8">
    <source>
        <dbReference type="ARBA" id="ARBA00022967"/>
    </source>
</evidence>
<gene>
    <name evidence="11" type="ORF">CEJ86_22070</name>
</gene>
<evidence type="ECO:0000256" key="5">
    <source>
        <dbReference type="ARBA" id="ARBA00022519"/>
    </source>
</evidence>
<keyword evidence="4" id="KW-1003">Cell membrane</keyword>
<evidence type="ECO:0000256" key="3">
    <source>
        <dbReference type="ARBA" id="ARBA00022448"/>
    </source>
</evidence>
<keyword evidence="8" id="KW-1278">Translocase</keyword>
<dbReference type="Pfam" id="PF00005">
    <property type="entry name" value="ABC_tran"/>
    <property type="match status" value="1"/>
</dbReference>
<dbReference type="PROSITE" id="PS50893">
    <property type="entry name" value="ABC_TRANSPORTER_2"/>
    <property type="match status" value="1"/>
</dbReference>
<dbReference type="GO" id="GO:0005886">
    <property type="term" value="C:plasma membrane"/>
    <property type="evidence" value="ECO:0007669"/>
    <property type="project" value="UniProtKB-SubCell"/>
</dbReference>
<dbReference type="GO" id="GO:0016887">
    <property type="term" value="F:ATP hydrolysis activity"/>
    <property type="evidence" value="ECO:0007669"/>
    <property type="project" value="InterPro"/>
</dbReference>
<keyword evidence="3" id="KW-0813">Transport</keyword>
<dbReference type="Gene3D" id="3.40.50.300">
    <property type="entry name" value="P-loop containing nucleotide triphosphate hydrolases"/>
    <property type="match status" value="1"/>
</dbReference>
<comment type="caution">
    <text evidence="11">The sequence shown here is derived from an EMBL/GenBank/DDBJ whole genome shotgun (WGS) entry which is preliminary data.</text>
</comment>
<evidence type="ECO:0000256" key="4">
    <source>
        <dbReference type="ARBA" id="ARBA00022475"/>
    </source>
</evidence>
<protein>
    <recommendedName>
        <fullName evidence="10">ABC transporter domain-containing protein</fullName>
    </recommendedName>
</protein>
<accession>A0A2J0YZ67</accession>
<dbReference type="Proteomes" id="UP000231987">
    <property type="component" value="Unassembled WGS sequence"/>
</dbReference>
<evidence type="ECO:0000313" key="12">
    <source>
        <dbReference type="Proteomes" id="UP000231987"/>
    </source>
</evidence>
<evidence type="ECO:0000259" key="10">
    <source>
        <dbReference type="PROSITE" id="PS50893"/>
    </source>
</evidence>
<dbReference type="InterPro" id="IPR003593">
    <property type="entry name" value="AAA+_ATPase"/>
</dbReference>
<keyword evidence="7" id="KW-0067">ATP-binding</keyword>
<feature type="domain" description="ABC transporter" evidence="10">
    <location>
        <begin position="22"/>
        <end position="270"/>
    </location>
</feature>
<proteinExistence type="inferred from homology"/>
<dbReference type="InterPro" id="IPR027417">
    <property type="entry name" value="P-loop_NTPase"/>
</dbReference>
<sequence length="299" mass="33179">MRCAMRSMSANSWETMMQAERLSFEDITVTYSPHSNPVSAVRNVSLSVEVGHTLGIVGESGSGKSTMGLAAIHLLPKSAKITGRLMLNDEDLLRVPEKRMRAIRGRKIGLIFQDSLASLNPVFSIRSQFVQTIRQHDPEISGSEAARRAGDALEELDIPRDRLNAFPHELSGGMRQRIMIAMALAPKPSFVVADESTSDLDTISQRRILDLLLRVQKSRGLGLIIVSHDLGVVHHACEKVAVLYRGDLVEYGYTRQVLEQPQHEYTRGLVKVSRKQRTETGLLYTLPSRAAATAMKDHV</sequence>
<dbReference type="PROSITE" id="PS00211">
    <property type="entry name" value="ABC_TRANSPORTER_1"/>
    <property type="match status" value="1"/>
</dbReference>
<evidence type="ECO:0000256" key="9">
    <source>
        <dbReference type="ARBA" id="ARBA00023136"/>
    </source>
</evidence>
<dbReference type="PANTHER" id="PTHR43297">
    <property type="entry name" value="OLIGOPEPTIDE TRANSPORT ATP-BINDING PROTEIN APPD"/>
    <property type="match status" value="1"/>
</dbReference>